<organism evidence="2 3">
    <name type="scientific">Mya arenaria</name>
    <name type="common">Soft-shell clam</name>
    <dbReference type="NCBI Taxonomy" id="6604"/>
    <lineage>
        <taxon>Eukaryota</taxon>
        <taxon>Metazoa</taxon>
        <taxon>Spiralia</taxon>
        <taxon>Lophotrochozoa</taxon>
        <taxon>Mollusca</taxon>
        <taxon>Bivalvia</taxon>
        <taxon>Autobranchia</taxon>
        <taxon>Heteroconchia</taxon>
        <taxon>Euheterodonta</taxon>
        <taxon>Imparidentia</taxon>
        <taxon>Neoheterodontei</taxon>
        <taxon>Myida</taxon>
        <taxon>Myoidea</taxon>
        <taxon>Myidae</taxon>
        <taxon>Mya</taxon>
    </lineage>
</organism>
<feature type="compositionally biased region" description="Polar residues" evidence="1">
    <location>
        <begin position="281"/>
        <end position="295"/>
    </location>
</feature>
<evidence type="ECO:0000313" key="3">
    <source>
        <dbReference type="Proteomes" id="UP001164746"/>
    </source>
</evidence>
<feature type="region of interest" description="Disordered" evidence="1">
    <location>
        <begin position="554"/>
        <end position="573"/>
    </location>
</feature>
<sequence length="748" mass="84685">MRVRCINTFYTRRLAYSGADSKYPLVLLRTFRKSRFALTVHSRMNVLTYNEEHGSYENGLNIDVQINREGDSIVVCICEGFLCQSRPLLDIPVDSKDTCSSYIGGPVRVGQPVPDTPGLVDNWLGPEVQASTLLLLGPFLVPRGQGPYLEGLQETNKCMTCKEQRRYKIMTLPIILSCPRSVKTVLGIENDKKTKHALNTFVGKDKKFCSIFCESRYTRSKRRKLAFKRPAHSSGPHADREYESPRSHNTAPSRKFLEDVITAVETEKPSPERDRRLDGNPNVSSPATEGSQTTPRSDKNLQTDSLPIPKLDLTTVKTNNDENTRKGSDKQKLKPDENIKPVDKAKTDLKTKPRYKDIKKSPRSKAKGDLSIDKSKTQTLLIHKNGLKIPVADKSLLNKSIDASAMTAQANNISSDDKKIKQDLKTRKLTNLNDRIKLTATKGLTDLDIIKEAKERQKSKLTHDYEKNVRSSGYGNPINPRLRPLALKPKSASVVISSSKLQREQRQISARSNKSDTDSIPLSARKADKRLIGNEKNDSQWELVPTTIIEEPPKHEQSATGNLNKSLEDEVPTPRMTNRLGLTQIREIEREGSATSVVPGKTELEIRLSSIKRKVEVKKRGRDSRSSFGSDLDASFLDSTLDLTTDRDVLNRTKTSRLQYSAREADEVGYCHFCCRQLYFTDALFCDRACENRKRQLSWKSANIELPKAKKNRYVWSSQPPAYRDRLQQPHTNFTRYIPSWDMYEAKA</sequence>
<keyword evidence="3" id="KW-1185">Reference proteome</keyword>
<gene>
    <name evidence="2" type="ORF">MAR_013117</name>
</gene>
<evidence type="ECO:0000313" key="2">
    <source>
        <dbReference type="EMBL" id="WAR27413.1"/>
    </source>
</evidence>
<dbReference type="Proteomes" id="UP001164746">
    <property type="component" value="Chromosome 15"/>
</dbReference>
<feature type="compositionally biased region" description="Basic and acidic residues" evidence="1">
    <location>
        <begin position="319"/>
        <end position="372"/>
    </location>
</feature>
<feature type="region of interest" description="Disordered" evidence="1">
    <location>
        <begin position="496"/>
        <end position="521"/>
    </location>
</feature>
<feature type="compositionally biased region" description="Basic and acidic residues" evidence="1">
    <location>
        <begin position="265"/>
        <end position="278"/>
    </location>
</feature>
<dbReference type="EMBL" id="CP111026">
    <property type="protein sequence ID" value="WAR27413.1"/>
    <property type="molecule type" value="Genomic_DNA"/>
</dbReference>
<feature type="compositionally biased region" description="Basic and acidic residues" evidence="1">
    <location>
        <begin position="237"/>
        <end position="246"/>
    </location>
</feature>
<reference evidence="2" key="1">
    <citation type="submission" date="2022-11" db="EMBL/GenBank/DDBJ databases">
        <title>Centuries of genome instability and evolution in soft-shell clam transmissible cancer (bioRxiv).</title>
        <authorList>
            <person name="Hart S.F.M."/>
            <person name="Yonemitsu M.A."/>
            <person name="Giersch R.M."/>
            <person name="Beal B.F."/>
            <person name="Arriagada G."/>
            <person name="Davis B.W."/>
            <person name="Ostrander E.A."/>
            <person name="Goff S.P."/>
            <person name="Metzger M.J."/>
        </authorList>
    </citation>
    <scope>NUCLEOTIDE SEQUENCE</scope>
    <source>
        <strain evidence="2">MELC-2E11</strain>
        <tissue evidence="2">Siphon/mantle</tissue>
    </source>
</reference>
<accession>A0ABY7G2Q0</accession>
<feature type="region of interest" description="Disordered" evidence="1">
    <location>
        <begin position="224"/>
        <end position="372"/>
    </location>
</feature>
<proteinExistence type="predicted"/>
<evidence type="ECO:0000256" key="1">
    <source>
        <dbReference type="SAM" id="MobiDB-lite"/>
    </source>
</evidence>
<protein>
    <submittedName>
        <fullName evidence="2">Uncharacterized protein</fullName>
    </submittedName>
</protein>
<name>A0ABY7G2Q0_MYAAR</name>